<sequence>MAIDLDTLTKATERGPVARVVITRVAGSTPREAGTAMYVWADKTQGTIGGGRLEFDAIARARDLLVHGTIAEHVYPLGPRLGQCCGGSVTTMTEVFTAQTLPNLPYVRSVSGAAPIPPRIAQKATRLQPTERPISIDHWLIETAPPAVRNLWVWGAGHVGRALINTLAPLPDFKIHWVDISADRFPDHITDGVMQIIAADPARMVANCPRDAEHIILTHDHDIDFALCHGLLHHGFDAAGLIGSATKWARFTNRLMQLGHDRQSISRIACPIGDPNLGKHPQAIALGVGAALLAQNATTTTPKTGTA</sequence>
<feature type="domain" description="XdhC- CoxI" evidence="1">
    <location>
        <begin position="13"/>
        <end position="68"/>
    </location>
</feature>
<gene>
    <name evidence="3" type="ORF">BVC71_01875</name>
</gene>
<protein>
    <submittedName>
        <fullName evidence="3">Xanthine dehydrogenase accessory protein XdhC</fullName>
    </submittedName>
</protein>
<evidence type="ECO:0000313" key="3">
    <source>
        <dbReference type="EMBL" id="OUD10284.1"/>
    </source>
</evidence>
<reference evidence="3 4" key="1">
    <citation type="submission" date="2016-12" db="EMBL/GenBank/DDBJ databases">
        <title>The draft genome sequence of HSLHS2.</title>
        <authorList>
            <person name="Hu D."/>
            <person name="Wang L."/>
            <person name="Shao Z."/>
        </authorList>
    </citation>
    <scope>NUCLEOTIDE SEQUENCE [LARGE SCALE GENOMIC DNA]</scope>
    <source>
        <strain evidence="3">MCCC 1A06712</strain>
    </source>
</reference>
<dbReference type="InterPro" id="IPR014308">
    <property type="entry name" value="Xanthine_DH_XdhC"/>
</dbReference>
<evidence type="ECO:0000259" key="1">
    <source>
        <dbReference type="Pfam" id="PF02625"/>
    </source>
</evidence>
<dbReference type="InterPro" id="IPR052698">
    <property type="entry name" value="MoCofactor_Util/Proc"/>
</dbReference>
<dbReference type="NCBIfam" id="TIGR02964">
    <property type="entry name" value="xanthine_xdhC"/>
    <property type="match status" value="1"/>
</dbReference>
<evidence type="ECO:0000313" key="4">
    <source>
        <dbReference type="Proteomes" id="UP000194664"/>
    </source>
</evidence>
<organism evidence="3 4">
    <name type="scientific">Marivivens niveibacter</name>
    <dbReference type="NCBI Taxonomy" id="1930667"/>
    <lineage>
        <taxon>Bacteria</taxon>
        <taxon>Pseudomonadati</taxon>
        <taxon>Pseudomonadota</taxon>
        <taxon>Alphaproteobacteria</taxon>
        <taxon>Rhodobacterales</taxon>
        <taxon>Paracoccaceae</taxon>
        <taxon>Marivivens group</taxon>
        <taxon>Marivivens</taxon>
    </lineage>
</organism>
<dbReference type="SUPFAM" id="SSF51735">
    <property type="entry name" value="NAD(P)-binding Rossmann-fold domains"/>
    <property type="match status" value="1"/>
</dbReference>
<keyword evidence="4" id="KW-1185">Reference proteome</keyword>
<dbReference type="PANTHER" id="PTHR30388:SF6">
    <property type="entry name" value="XANTHINE DEHYDROGENASE SUBUNIT A-RELATED"/>
    <property type="match status" value="1"/>
</dbReference>
<feature type="domain" description="XdhC Rossmann" evidence="2">
    <location>
        <begin position="151"/>
        <end position="290"/>
    </location>
</feature>
<dbReference type="PANTHER" id="PTHR30388">
    <property type="entry name" value="ALDEHYDE OXIDOREDUCTASE MOLYBDENUM COFACTOR ASSEMBLY PROTEIN"/>
    <property type="match status" value="1"/>
</dbReference>
<accession>A0A251X1U6</accession>
<dbReference type="RefSeq" id="WP_086449935.1">
    <property type="nucleotide sequence ID" value="NZ_MSPP01000001.1"/>
</dbReference>
<dbReference type="OrthoDB" id="61481at2"/>
<evidence type="ECO:0000259" key="2">
    <source>
        <dbReference type="Pfam" id="PF13478"/>
    </source>
</evidence>
<dbReference type="EMBL" id="MSPP01000001">
    <property type="protein sequence ID" value="OUD10284.1"/>
    <property type="molecule type" value="Genomic_DNA"/>
</dbReference>
<dbReference type="InterPro" id="IPR003777">
    <property type="entry name" value="XdhC_CoxI"/>
</dbReference>
<dbReference type="Gene3D" id="3.40.50.720">
    <property type="entry name" value="NAD(P)-binding Rossmann-like Domain"/>
    <property type="match status" value="1"/>
</dbReference>
<proteinExistence type="predicted"/>
<dbReference type="Proteomes" id="UP000194664">
    <property type="component" value="Unassembled WGS sequence"/>
</dbReference>
<dbReference type="Pfam" id="PF02625">
    <property type="entry name" value="XdhC_CoxI"/>
    <property type="match status" value="1"/>
</dbReference>
<comment type="caution">
    <text evidence="3">The sequence shown here is derived from an EMBL/GenBank/DDBJ whole genome shotgun (WGS) entry which is preliminary data.</text>
</comment>
<dbReference type="InterPro" id="IPR036291">
    <property type="entry name" value="NAD(P)-bd_dom_sf"/>
</dbReference>
<name>A0A251X1U6_9RHOB</name>
<dbReference type="InterPro" id="IPR027051">
    <property type="entry name" value="XdhC_Rossmann_dom"/>
</dbReference>
<dbReference type="AlphaFoldDB" id="A0A251X1U6"/>
<dbReference type="Pfam" id="PF13478">
    <property type="entry name" value="XdhC_C"/>
    <property type="match status" value="1"/>
</dbReference>